<evidence type="ECO:0000313" key="4">
    <source>
        <dbReference type="EMBL" id="CAL6021209.1"/>
    </source>
</evidence>
<sequence length="108" mass="12690">MQILISDAEQVTVFIYRSESPSNDGILQHVCRGTCYELRQLLVMRVEMGFRMLSEDNIEVNHISLKLIAKSFSFKYYNYIGQQCQFKCRTSLGRLRRLFKVTILEDDV</sequence>
<dbReference type="EMBL" id="CAXDID020000088">
    <property type="protein sequence ID" value="CAL6021197.1"/>
    <property type="molecule type" value="Genomic_DNA"/>
</dbReference>
<evidence type="ECO:0000313" key="1">
    <source>
        <dbReference type="EMBL" id="CAI9934310.1"/>
    </source>
</evidence>
<evidence type="ECO:0000313" key="3">
    <source>
        <dbReference type="EMBL" id="CAL6021197.1"/>
    </source>
</evidence>
<gene>
    <name evidence="1" type="ORF">HINF_LOCUS21955</name>
    <name evidence="2" type="ORF">HINF_LOCUS21961</name>
    <name evidence="3" type="ORF">HINF_LOCUS28053</name>
    <name evidence="4" type="ORF">HINF_LOCUS28059</name>
</gene>
<dbReference type="Proteomes" id="UP001642409">
    <property type="component" value="Unassembled WGS sequence"/>
</dbReference>
<comment type="caution">
    <text evidence="2">The sequence shown here is derived from an EMBL/GenBank/DDBJ whole genome shotgun (WGS) entry which is preliminary data.</text>
</comment>
<reference evidence="3 5" key="2">
    <citation type="submission" date="2024-07" db="EMBL/GenBank/DDBJ databases">
        <authorList>
            <person name="Akdeniz Z."/>
        </authorList>
    </citation>
    <scope>NUCLEOTIDE SEQUENCE [LARGE SCALE GENOMIC DNA]</scope>
</reference>
<name>A0AA86TZG3_9EUKA</name>
<organism evidence="2">
    <name type="scientific">Hexamita inflata</name>
    <dbReference type="NCBI Taxonomy" id="28002"/>
    <lineage>
        <taxon>Eukaryota</taxon>
        <taxon>Metamonada</taxon>
        <taxon>Diplomonadida</taxon>
        <taxon>Hexamitidae</taxon>
        <taxon>Hexamitinae</taxon>
        <taxon>Hexamita</taxon>
    </lineage>
</organism>
<dbReference type="AlphaFoldDB" id="A0AA86TZG3"/>
<proteinExistence type="predicted"/>
<dbReference type="EMBL" id="CATOUU010000564">
    <property type="protein sequence ID" value="CAI9934310.1"/>
    <property type="molecule type" value="Genomic_DNA"/>
</dbReference>
<accession>A0AA86TZG3</accession>
<evidence type="ECO:0000313" key="2">
    <source>
        <dbReference type="EMBL" id="CAI9934316.1"/>
    </source>
</evidence>
<reference evidence="2" key="1">
    <citation type="submission" date="2023-06" db="EMBL/GenBank/DDBJ databases">
        <authorList>
            <person name="Kurt Z."/>
        </authorList>
    </citation>
    <scope>NUCLEOTIDE SEQUENCE</scope>
</reference>
<dbReference type="EMBL" id="CAXDID020000088">
    <property type="protein sequence ID" value="CAL6021209.1"/>
    <property type="molecule type" value="Genomic_DNA"/>
</dbReference>
<dbReference type="EMBL" id="CATOUU010000564">
    <property type="protein sequence ID" value="CAI9934316.1"/>
    <property type="molecule type" value="Genomic_DNA"/>
</dbReference>
<protein>
    <submittedName>
        <fullName evidence="3">Hypothetical_protein</fullName>
    </submittedName>
</protein>
<evidence type="ECO:0000313" key="5">
    <source>
        <dbReference type="Proteomes" id="UP001642409"/>
    </source>
</evidence>
<keyword evidence="5" id="KW-1185">Reference proteome</keyword>